<dbReference type="InterPro" id="IPR013083">
    <property type="entry name" value="Znf_RING/FYVE/PHD"/>
</dbReference>
<keyword evidence="1" id="KW-0479">Metal-binding</keyword>
<dbReference type="SMART" id="SM00184">
    <property type="entry name" value="RING"/>
    <property type="match status" value="1"/>
</dbReference>
<dbReference type="PROSITE" id="PS50089">
    <property type="entry name" value="ZF_RING_2"/>
    <property type="match status" value="1"/>
</dbReference>
<reference evidence="4 5" key="1">
    <citation type="journal article" date="2018" name="PLoS Pathog.">
        <title>Evolution of structural diversity of trichothecenes, a family of toxins produced by plant pathogenic and entomopathogenic fungi.</title>
        <authorList>
            <person name="Proctor R.H."/>
            <person name="McCormick S.P."/>
            <person name="Kim H.S."/>
            <person name="Cardoza R.E."/>
            <person name="Stanley A.M."/>
            <person name="Lindo L."/>
            <person name="Kelly A."/>
            <person name="Brown D.W."/>
            <person name="Lee T."/>
            <person name="Vaughan M.M."/>
            <person name="Alexander N.J."/>
            <person name="Busman M."/>
            <person name="Gutierrez S."/>
        </authorList>
    </citation>
    <scope>NUCLEOTIDE SEQUENCE [LARGE SCALE GENOMIC DNA]</scope>
    <source>
        <strain evidence="4 5">NRRL 20695</strain>
    </source>
</reference>
<comment type="caution">
    <text evidence="4">The sequence shown here is derived from an EMBL/GenBank/DDBJ whole genome shotgun (WGS) entry which is preliminary data.</text>
</comment>
<name>A0A395SUS6_9HYPO</name>
<dbReference type="GO" id="GO:0008270">
    <property type="term" value="F:zinc ion binding"/>
    <property type="evidence" value="ECO:0007669"/>
    <property type="project" value="UniProtKB-KW"/>
</dbReference>
<evidence type="ECO:0000256" key="2">
    <source>
        <dbReference type="SAM" id="MobiDB-lite"/>
    </source>
</evidence>
<keyword evidence="1" id="KW-0863">Zinc-finger</keyword>
<dbReference type="EMBL" id="PXOG01000119">
    <property type="protein sequence ID" value="RGP75947.1"/>
    <property type="molecule type" value="Genomic_DNA"/>
</dbReference>
<dbReference type="STRING" id="694270.A0A395SUS6"/>
<dbReference type="AlphaFoldDB" id="A0A395SUS6"/>
<sequence length="259" mass="30054">MAHQILPRKRYLRTRATAESRTQSQQTNAKSTPGSWIRSKILPWFAPWFHPHRCYDPEESFVPFPKVTFLIDEPIGLECQICRQVNCQIKSDAEPLDESNFSLMPCGHAACSRCLEKWFKTQDTCPFCRTHLVYPGCGHSVPARSLTREGLHLLPRTLPDQGWIPSLCAQCLKARLLTQAEEKFRQARQEFQAARLRFSQTLAAADEQIMFSKREEFETVLRDEVYFKQLSTWLTSWKSGRLSTRYFGLDDKHQPIVDT</sequence>
<accession>A0A395SUS6</accession>
<dbReference type="SUPFAM" id="SSF57850">
    <property type="entry name" value="RING/U-box"/>
    <property type="match status" value="1"/>
</dbReference>
<protein>
    <submittedName>
        <fullName evidence="4">Ring finger</fullName>
    </submittedName>
</protein>
<feature type="region of interest" description="Disordered" evidence="2">
    <location>
        <begin position="15"/>
        <end position="34"/>
    </location>
</feature>
<evidence type="ECO:0000313" key="4">
    <source>
        <dbReference type="EMBL" id="RGP75947.1"/>
    </source>
</evidence>
<dbReference type="Pfam" id="PF13920">
    <property type="entry name" value="zf-C3HC4_3"/>
    <property type="match status" value="1"/>
</dbReference>
<dbReference type="InterPro" id="IPR001841">
    <property type="entry name" value="Znf_RING"/>
</dbReference>
<feature type="domain" description="RING-type" evidence="3">
    <location>
        <begin position="79"/>
        <end position="129"/>
    </location>
</feature>
<keyword evidence="5" id="KW-1185">Reference proteome</keyword>
<proteinExistence type="predicted"/>
<evidence type="ECO:0000313" key="5">
    <source>
        <dbReference type="Proteomes" id="UP000266234"/>
    </source>
</evidence>
<evidence type="ECO:0000256" key="1">
    <source>
        <dbReference type="PROSITE-ProRule" id="PRU00175"/>
    </source>
</evidence>
<dbReference type="Proteomes" id="UP000266234">
    <property type="component" value="Unassembled WGS sequence"/>
</dbReference>
<evidence type="ECO:0000259" key="3">
    <source>
        <dbReference type="PROSITE" id="PS50089"/>
    </source>
</evidence>
<organism evidence="4 5">
    <name type="scientific">Fusarium longipes</name>
    <dbReference type="NCBI Taxonomy" id="694270"/>
    <lineage>
        <taxon>Eukaryota</taxon>
        <taxon>Fungi</taxon>
        <taxon>Dikarya</taxon>
        <taxon>Ascomycota</taxon>
        <taxon>Pezizomycotina</taxon>
        <taxon>Sordariomycetes</taxon>
        <taxon>Hypocreomycetidae</taxon>
        <taxon>Hypocreales</taxon>
        <taxon>Nectriaceae</taxon>
        <taxon>Fusarium</taxon>
    </lineage>
</organism>
<feature type="compositionally biased region" description="Polar residues" evidence="2">
    <location>
        <begin position="17"/>
        <end position="34"/>
    </location>
</feature>
<gene>
    <name evidence="4" type="ORF">FLONG3_5527</name>
</gene>
<keyword evidence="1" id="KW-0862">Zinc</keyword>
<dbReference type="OrthoDB" id="8062037at2759"/>
<dbReference type="Gene3D" id="3.30.40.10">
    <property type="entry name" value="Zinc/RING finger domain, C3HC4 (zinc finger)"/>
    <property type="match status" value="1"/>
</dbReference>